<sequence length="244" mass="27554">MATKTEPEIILYDLGSTKNVCFSPVVWRIRMMLNYKKLPYTTIFLEFPDIEPTLKELGIVPGPSAAGRYTVPAIHHVPTNTYLMDSVPIANFLETTYPELPVPLTSELGCEIEAKARSVVGTTFRASVMPREMYILSPRAQEYFRRSREAMLGHPLEDLLDPEKEDQAWKAADSDTRALGELMLTNKADGPFVLGAKPSLTDFFVAGNLQTARIVGEDVFQRFMEYPGYGEIYEACLPFMRKRD</sequence>
<name>A0A9Q8Z3A8_CURCL</name>
<dbReference type="Proteomes" id="UP001056012">
    <property type="component" value="Chromosome 2"/>
</dbReference>
<dbReference type="SUPFAM" id="SSF47616">
    <property type="entry name" value="GST C-terminal domain-like"/>
    <property type="match status" value="1"/>
</dbReference>
<dbReference type="Gene3D" id="1.20.1050.10">
    <property type="match status" value="1"/>
</dbReference>
<dbReference type="InterPro" id="IPR036249">
    <property type="entry name" value="Thioredoxin-like_sf"/>
</dbReference>
<dbReference type="InterPro" id="IPR004045">
    <property type="entry name" value="Glutathione_S-Trfase_N"/>
</dbReference>
<dbReference type="InterPro" id="IPR036282">
    <property type="entry name" value="Glutathione-S-Trfase_C_sf"/>
</dbReference>
<dbReference type="SUPFAM" id="SSF52833">
    <property type="entry name" value="Thioredoxin-like"/>
    <property type="match status" value="1"/>
</dbReference>
<dbReference type="Gene3D" id="3.40.30.10">
    <property type="entry name" value="Glutaredoxin"/>
    <property type="match status" value="1"/>
</dbReference>
<protein>
    <recommendedName>
        <fullName evidence="5">GST N-terminal domain-containing protein</fullName>
    </recommendedName>
</protein>
<evidence type="ECO:0000259" key="1">
    <source>
        <dbReference type="Pfam" id="PF13409"/>
    </source>
</evidence>
<dbReference type="CDD" id="cd03038">
    <property type="entry name" value="GST_N_etherase_LigE"/>
    <property type="match status" value="1"/>
</dbReference>
<proteinExistence type="predicted"/>
<dbReference type="EMBL" id="CP089275">
    <property type="protein sequence ID" value="USP74942.1"/>
    <property type="molecule type" value="Genomic_DNA"/>
</dbReference>
<dbReference type="AlphaFoldDB" id="A0A9Q8Z3A8"/>
<evidence type="ECO:0000259" key="2">
    <source>
        <dbReference type="Pfam" id="PF22041"/>
    </source>
</evidence>
<dbReference type="OrthoDB" id="4951845at2759"/>
<dbReference type="InterPro" id="IPR054416">
    <property type="entry name" value="GST_UstS-like_C"/>
</dbReference>
<dbReference type="VEuPathDB" id="FungiDB:yc1106_02216"/>
<gene>
    <name evidence="3" type="ORF">yc1106_02216</name>
</gene>
<accession>A0A9Q8Z3A8</accession>
<organism evidence="3 4">
    <name type="scientific">Curvularia clavata</name>
    <dbReference type="NCBI Taxonomy" id="95742"/>
    <lineage>
        <taxon>Eukaryota</taxon>
        <taxon>Fungi</taxon>
        <taxon>Dikarya</taxon>
        <taxon>Ascomycota</taxon>
        <taxon>Pezizomycotina</taxon>
        <taxon>Dothideomycetes</taxon>
        <taxon>Pleosporomycetidae</taxon>
        <taxon>Pleosporales</taxon>
        <taxon>Pleosporineae</taxon>
        <taxon>Pleosporaceae</taxon>
        <taxon>Curvularia</taxon>
    </lineage>
</organism>
<keyword evidence="4" id="KW-1185">Reference proteome</keyword>
<dbReference type="Pfam" id="PF13409">
    <property type="entry name" value="GST_N_2"/>
    <property type="match status" value="1"/>
</dbReference>
<evidence type="ECO:0000313" key="3">
    <source>
        <dbReference type="EMBL" id="USP74942.1"/>
    </source>
</evidence>
<feature type="domain" description="GST N-terminal" evidence="1">
    <location>
        <begin position="22"/>
        <end position="95"/>
    </location>
</feature>
<dbReference type="Pfam" id="PF22041">
    <property type="entry name" value="GST_C_7"/>
    <property type="match status" value="1"/>
</dbReference>
<feature type="domain" description="Glutathione S-transferase UstS-like C-terminal" evidence="2">
    <location>
        <begin position="117"/>
        <end position="217"/>
    </location>
</feature>
<evidence type="ECO:0008006" key="5">
    <source>
        <dbReference type="Google" id="ProtNLM"/>
    </source>
</evidence>
<evidence type="ECO:0000313" key="4">
    <source>
        <dbReference type="Proteomes" id="UP001056012"/>
    </source>
</evidence>
<reference evidence="3" key="1">
    <citation type="submission" date="2021-12" db="EMBL/GenBank/DDBJ databases">
        <title>Curvularia clavata genome.</title>
        <authorList>
            <person name="Cao Y."/>
        </authorList>
    </citation>
    <scope>NUCLEOTIDE SEQUENCE</scope>
    <source>
        <strain evidence="3">Yc1106</strain>
    </source>
</reference>